<feature type="chain" id="PRO_5040932305" evidence="1">
    <location>
        <begin position="26"/>
        <end position="144"/>
    </location>
</feature>
<accession>A0A9W6IYR5</accession>
<dbReference type="InterPro" id="IPR019223">
    <property type="entry name" value="DUF2147"/>
</dbReference>
<dbReference type="AlphaFoldDB" id="A0A9W6IYR5"/>
<reference evidence="3" key="1">
    <citation type="journal article" date="2014" name="Int. J. Syst. Evol. Microbiol.">
        <title>Complete genome sequence of Corynebacterium casei LMG S-19264T (=DSM 44701T), isolated from a smear-ripened cheese.</title>
        <authorList>
            <consortium name="US DOE Joint Genome Institute (JGI-PGF)"/>
            <person name="Walter F."/>
            <person name="Albersmeier A."/>
            <person name="Kalinowski J."/>
            <person name="Ruckert C."/>
        </authorList>
    </citation>
    <scope>NUCLEOTIDE SEQUENCE</scope>
    <source>
        <strain evidence="3">VKM B-1606</strain>
    </source>
</reference>
<feature type="signal peptide" evidence="1">
    <location>
        <begin position="1"/>
        <end position="25"/>
    </location>
</feature>
<evidence type="ECO:0000313" key="5">
    <source>
        <dbReference type="Proteomes" id="UP000758856"/>
    </source>
</evidence>
<evidence type="ECO:0000256" key="1">
    <source>
        <dbReference type="SAM" id="SignalP"/>
    </source>
</evidence>
<protein>
    <submittedName>
        <fullName evidence="4">Uncharacterized protein (DUF2147 family)</fullName>
    </submittedName>
</protein>
<comment type="caution">
    <text evidence="3">The sequence shown here is derived from an EMBL/GenBank/DDBJ whole genome shotgun (WGS) entry which is preliminary data.</text>
</comment>
<proteinExistence type="predicted"/>
<reference evidence="3" key="3">
    <citation type="submission" date="2023-01" db="EMBL/GenBank/DDBJ databases">
        <authorList>
            <person name="Sun Q."/>
            <person name="Evtushenko L."/>
        </authorList>
    </citation>
    <scope>NUCLEOTIDE SEQUENCE</scope>
    <source>
        <strain evidence="3">VKM B-1606</strain>
    </source>
</reference>
<name>A0A9W6IYR5_9HYPH</name>
<evidence type="ECO:0000259" key="2">
    <source>
        <dbReference type="Pfam" id="PF09917"/>
    </source>
</evidence>
<evidence type="ECO:0000313" key="6">
    <source>
        <dbReference type="Proteomes" id="UP001143400"/>
    </source>
</evidence>
<dbReference type="RefSeq" id="WP_204951519.1">
    <property type="nucleotide sequence ID" value="NZ_BSFF01000010.1"/>
</dbReference>
<evidence type="ECO:0000313" key="4">
    <source>
        <dbReference type="EMBL" id="MBM7853059.1"/>
    </source>
</evidence>
<dbReference type="Gene3D" id="2.40.128.520">
    <property type="match status" value="1"/>
</dbReference>
<dbReference type="Proteomes" id="UP000758856">
    <property type="component" value="Unassembled WGS sequence"/>
</dbReference>
<gene>
    <name evidence="3" type="ORF">GCM10008170_37490</name>
    <name evidence="4" type="ORF">JOD31_003310</name>
</gene>
<keyword evidence="1" id="KW-0732">Signal</keyword>
<dbReference type="Proteomes" id="UP001143400">
    <property type="component" value="Unassembled WGS sequence"/>
</dbReference>
<dbReference type="Pfam" id="PF09917">
    <property type="entry name" value="DUF2147"/>
    <property type="match status" value="1"/>
</dbReference>
<sequence>MSATFRRFAAAAVILAALGSAPARSDPLGLWSTPGGKAKVKISACGAALCGAIVSLREPTDETGKAKLDINNVDKAKQGRPIVGLSLLSGMKPDGARWTGQIYNPGDGKTYKAYMTPQSDGALKIEGCALAGLVCKTQVWTPAN</sequence>
<reference evidence="4 5" key="2">
    <citation type="submission" date="2021-01" db="EMBL/GenBank/DDBJ databases">
        <title>Genomic Encyclopedia of Type Strains, Phase IV (KMG-IV): sequencing the most valuable type-strain genomes for metagenomic binning, comparative biology and taxonomic classification.</title>
        <authorList>
            <person name="Goeker M."/>
        </authorList>
    </citation>
    <scope>NUCLEOTIDE SEQUENCE [LARGE SCALE GENOMIC DNA]</scope>
    <source>
        <strain evidence="4 5">DSM 6130</strain>
    </source>
</reference>
<keyword evidence="5" id="KW-1185">Reference proteome</keyword>
<dbReference type="EMBL" id="BSFF01000010">
    <property type="protein sequence ID" value="GLK57729.1"/>
    <property type="molecule type" value="Genomic_DNA"/>
</dbReference>
<evidence type="ECO:0000313" key="3">
    <source>
        <dbReference type="EMBL" id="GLK57729.1"/>
    </source>
</evidence>
<dbReference type="PANTHER" id="PTHR36919:SF2">
    <property type="entry name" value="BLL6627 PROTEIN"/>
    <property type="match status" value="1"/>
</dbReference>
<organism evidence="3 6">
    <name type="scientific">Methylopila capsulata</name>
    <dbReference type="NCBI Taxonomy" id="61654"/>
    <lineage>
        <taxon>Bacteria</taxon>
        <taxon>Pseudomonadati</taxon>
        <taxon>Pseudomonadota</taxon>
        <taxon>Alphaproteobacteria</taxon>
        <taxon>Hyphomicrobiales</taxon>
        <taxon>Methylopilaceae</taxon>
        <taxon>Methylopila</taxon>
    </lineage>
</organism>
<feature type="domain" description="DUF2147" evidence="2">
    <location>
        <begin position="29"/>
        <end position="141"/>
    </location>
</feature>
<dbReference type="PANTHER" id="PTHR36919">
    <property type="entry name" value="BLR1215 PROTEIN"/>
    <property type="match status" value="1"/>
</dbReference>
<dbReference type="EMBL" id="JAFBCY010000004">
    <property type="protein sequence ID" value="MBM7853059.1"/>
    <property type="molecule type" value="Genomic_DNA"/>
</dbReference>